<feature type="compositionally biased region" description="Low complexity" evidence="1">
    <location>
        <begin position="35"/>
        <end position="48"/>
    </location>
</feature>
<comment type="caution">
    <text evidence="2">The sequence shown here is derived from an EMBL/GenBank/DDBJ whole genome shotgun (WGS) entry which is preliminary data.</text>
</comment>
<accession>A0A9W9ABP5</accession>
<feature type="compositionally biased region" description="Basic and acidic residues" evidence="1">
    <location>
        <begin position="53"/>
        <end position="64"/>
    </location>
</feature>
<name>A0A9W9ABP5_9AGAR</name>
<dbReference type="Proteomes" id="UP001150266">
    <property type="component" value="Unassembled WGS sequence"/>
</dbReference>
<proteinExistence type="predicted"/>
<feature type="compositionally biased region" description="Polar residues" evidence="1">
    <location>
        <begin position="115"/>
        <end position="128"/>
    </location>
</feature>
<evidence type="ECO:0000256" key="1">
    <source>
        <dbReference type="SAM" id="MobiDB-lite"/>
    </source>
</evidence>
<reference evidence="2" key="1">
    <citation type="submission" date="2022-08" db="EMBL/GenBank/DDBJ databases">
        <title>A Global Phylogenomic Analysis of the Shiitake Genus Lentinula.</title>
        <authorList>
            <consortium name="DOE Joint Genome Institute"/>
            <person name="Sierra-Patev S."/>
            <person name="Min B."/>
            <person name="Naranjo-Ortiz M."/>
            <person name="Looney B."/>
            <person name="Konkel Z."/>
            <person name="Slot J.C."/>
            <person name="Sakamoto Y."/>
            <person name="Steenwyk J.L."/>
            <person name="Rokas A."/>
            <person name="Carro J."/>
            <person name="Camarero S."/>
            <person name="Ferreira P."/>
            <person name="Molpeceres G."/>
            <person name="Ruiz-Duenas F.J."/>
            <person name="Serrano A."/>
            <person name="Henrissat B."/>
            <person name="Drula E."/>
            <person name="Hughes K.W."/>
            <person name="Mata J.L."/>
            <person name="Ishikawa N.K."/>
            <person name="Vargas-Isla R."/>
            <person name="Ushijima S."/>
            <person name="Smith C.A."/>
            <person name="Ahrendt S."/>
            <person name="Andreopoulos W."/>
            <person name="He G."/>
            <person name="Labutti K."/>
            <person name="Lipzen A."/>
            <person name="Ng V."/>
            <person name="Riley R."/>
            <person name="Sandor L."/>
            <person name="Barry K."/>
            <person name="Martinez A.T."/>
            <person name="Xiao Y."/>
            <person name="Gibbons J.G."/>
            <person name="Terashima K."/>
            <person name="Grigoriev I.V."/>
            <person name="Hibbett D.S."/>
        </authorList>
    </citation>
    <scope>NUCLEOTIDE SEQUENCE</scope>
    <source>
        <strain evidence="2">JLM2183</strain>
    </source>
</reference>
<organism evidence="2 3">
    <name type="scientific">Lentinula aciculospora</name>
    <dbReference type="NCBI Taxonomy" id="153920"/>
    <lineage>
        <taxon>Eukaryota</taxon>
        <taxon>Fungi</taxon>
        <taxon>Dikarya</taxon>
        <taxon>Basidiomycota</taxon>
        <taxon>Agaricomycotina</taxon>
        <taxon>Agaricomycetes</taxon>
        <taxon>Agaricomycetidae</taxon>
        <taxon>Agaricales</taxon>
        <taxon>Marasmiineae</taxon>
        <taxon>Omphalotaceae</taxon>
        <taxon>Lentinula</taxon>
    </lineage>
</organism>
<protein>
    <submittedName>
        <fullName evidence="2">Uncharacterized protein</fullName>
    </submittedName>
</protein>
<feature type="compositionally biased region" description="Polar residues" evidence="1">
    <location>
        <begin position="21"/>
        <end position="30"/>
    </location>
</feature>
<gene>
    <name evidence="2" type="ORF">J3R30DRAFT_2897961</name>
</gene>
<dbReference type="AlphaFoldDB" id="A0A9W9ABP5"/>
<dbReference type="EMBL" id="JAOTPV010000009">
    <property type="protein sequence ID" value="KAJ4478415.1"/>
    <property type="molecule type" value="Genomic_DNA"/>
</dbReference>
<feature type="compositionally biased region" description="Pro residues" evidence="1">
    <location>
        <begin position="136"/>
        <end position="152"/>
    </location>
</feature>
<dbReference type="OrthoDB" id="3237291at2759"/>
<feature type="region of interest" description="Disordered" evidence="1">
    <location>
        <begin position="1"/>
        <end position="165"/>
    </location>
</feature>
<evidence type="ECO:0000313" key="2">
    <source>
        <dbReference type="EMBL" id="KAJ4478415.1"/>
    </source>
</evidence>
<keyword evidence="3" id="KW-1185">Reference proteome</keyword>
<evidence type="ECO:0000313" key="3">
    <source>
        <dbReference type="Proteomes" id="UP001150266"/>
    </source>
</evidence>
<sequence length="204" mass="21838">MTSLRTQVPPVNLKERIAALQQKNADQTQRPTSPPLTTTSSSSSVPPSNVAALREKIAKFERKGGVPVPRGSFGLGAPPSDSGQAKTSRELYGNRIPAPVKPQNTGGGSIRPQYTGGSLMQQLTGPANSSRSPSPFEGPPRSFEPPSPPLEPLKPIHTNSGQSRTISCRSTVIHVCVRDRDKVAGRFICHPATRNRGSWSVDKQ</sequence>